<dbReference type="EMBL" id="JBHSPB010000003">
    <property type="protein sequence ID" value="MFC5719880.1"/>
    <property type="molecule type" value="Genomic_DNA"/>
</dbReference>
<organism evidence="1 2">
    <name type="scientific">Streptomyces gamaensis</name>
    <dbReference type="NCBI Taxonomy" id="1763542"/>
    <lineage>
        <taxon>Bacteria</taxon>
        <taxon>Bacillati</taxon>
        <taxon>Actinomycetota</taxon>
        <taxon>Actinomycetes</taxon>
        <taxon>Kitasatosporales</taxon>
        <taxon>Streptomycetaceae</taxon>
        <taxon>Streptomyces</taxon>
    </lineage>
</organism>
<sequence length="121" mass="12945">MPGKPPTAAELSDAAAEAIRALNHATRQTGHGLEYPGDAYTTVAHLSTLAMRLPQALDQIRDFIDRLHSKGHLRSDNGPDDLTQRLDDLRAGITAASRCADALHACLNQAHIALGPIGYVE</sequence>
<evidence type="ECO:0000313" key="2">
    <source>
        <dbReference type="Proteomes" id="UP001596083"/>
    </source>
</evidence>
<accession>A0ABW0Z0J7</accession>
<comment type="caution">
    <text evidence="1">The sequence shown here is derived from an EMBL/GenBank/DDBJ whole genome shotgun (WGS) entry which is preliminary data.</text>
</comment>
<reference evidence="2" key="1">
    <citation type="journal article" date="2019" name="Int. J. Syst. Evol. Microbiol.">
        <title>The Global Catalogue of Microorganisms (GCM) 10K type strain sequencing project: providing services to taxonomists for standard genome sequencing and annotation.</title>
        <authorList>
            <consortium name="The Broad Institute Genomics Platform"/>
            <consortium name="The Broad Institute Genome Sequencing Center for Infectious Disease"/>
            <person name="Wu L."/>
            <person name="Ma J."/>
        </authorList>
    </citation>
    <scope>NUCLEOTIDE SEQUENCE [LARGE SCALE GENOMIC DNA]</scope>
    <source>
        <strain evidence="2">CGMCC 4.7304</strain>
    </source>
</reference>
<dbReference type="Proteomes" id="UP001596083">
    <property type="component" value="Unassembled WGS sequence"/>
</dbReference>
<name>A0ABW0Z0J7_9ACTN</name>
<dbReference type="RefSeq" id="WP_390314973.1">
    <property type="nucleotide sequence ID" value="NZ_JBHSPB010000003.1"/>
</dbReference>
<proteinExistence type="predicted"/>
<keyword evidence="2" id="KW-1185">Reference proteome</keyword>
<evidence type="ECO:0000313" key="1">
    <source>
        <dbReference type="EMBL" id="MFC5719880.1"/>
    </source>
</evidence>
<gene>
    <name evidence="1" type="ORF">ACFP1Z_06765</name>
</gene>
<protein>
    <submittedName>
        <fullName evidence="1">Uncharacterized protein</fullName>
    </submittedName>
</protein>